<dbReference type="Proteomes" id="UP000433101">
    <property type="component" value="Unassembled WGS sequence"/>
</dbReference>
<evidence type="ECO:0000259" key="3">
    <source>
        <dbReference type="Pfam" id="PF07987"/>
    </source>
</evidence>
<dbReference type="AlphaFoldDB" id="A0A7X3LWU7"/>
<evidence type="ECO:0000313" key="4">
    <source>
        <dbReference type="EMBL" id="MXN66594.1"/>
    </source>
</evidence>
<evidence type="ECO:0000256" key="2">
    <source>
        <dbReference type="SAM" id="SignalP"/>
    </source>
</evidence>
<dbReference type="InterPro" id="IPR038507">
    <property type="entry name" value="YcnI-like_sf"/>
</dbReference>
<dbReference type="InterPro" id="IPR012533">
    <property type="entry name" value="YcnI-copper_dom"/>
</dbReference>
<proteinExistence type="predicted"/>
<keyword evidence="5" id="KW-1185">Reference proteome</keyword>
<comment type="caution">
    <text evidence="4">The sequence shown here is derived from an EMBL/GenBank/DDBJ whole genome shotgun (WGS) entry which is preliminary data.</text>
</comment>
<accession>A0A7X3LWU7</accession>
<dbReference type="Pfam" id="PF07987">
    <property type="entry name" value="DUF1775"/>
    <property type="match status" value="1"/>
</dbReference>
<name>A0A7X3LWU7_9HYPH</name>
<evidence type="ECO:0000313" key="5">
    <source>
        <dbReference type="Proteomes" id="UP000433101"/>
    </source>
</evidence>
<keyword evidence="2" id="KW-0732">Signal</keyword>
<dbReference type="RefSeq" id="WP_160776848.1">
    <property type="nucleotide sequence ID" value="NZ_WUMV01000008.1"/>
</dbReference>
<gene>
    <name evidence="4" type="ORF">GR183_16885</name>
</gene>
<feature type="region of interest" description="Disordered" evidence="1">
    <location>
        <begin position="156"/>
        <end position="179"/>
    </location>
</feature>
<organism evidence="4 5">
    <name type="scientific">Stappia sediminis</name>
    <dbReference type="NCBI Taxonomy" id="2692190"/>
    <lineage>
        <taxon>Bacteria</taxon>
        <taxon>Pseudomonadati</taxon>
        <taxon>Pseudomonadota</taxon>
        <taxon>Alphaproteobacteria</taxon>
        <taxon>Hyphomicrobiales</taxon>
        <taxon>Stappiaceae</taxon>
        <taxon>Stappia</taxon>
    </lineage>
</organism>
<reference evidence="4 5" key="1">
    <citation type="submission" date="2019-12" db="EMBL/GenBank/DDBJ databases">
        <authorList>
            <person name="Li M."/>
        </authorList>
    </citation>
    <scope>NUCLEOTIDE SEQUENCE [LARGE SCALE GENOMIC DNA]</scope>
    <source>
        <strain evidence="4 5">GBMRC 2046</strain>
    </source>
</reference>
<feature type="domain" description="YncI copper-binding" evidence="3">
    <location>
        <begin position="26"/>
        <end position="172"/>
    </location>
</feature>
<dbReference type="EMBL" id="WUMV01000008">
    <property type="protein sequence ID" value="MXN66594.1"/>
    <property type="molecule type" value="Genomic_DNA"/>
</dbReference>
<dbReference type="CDD" id="cd08545">
    <property type="entry name" value="YcnI_like"/>
    <property type="match status" value="1"/>
</dbReference>
<dbReference type="Gene3D" id="2.60.40.2230">
    <property type="entry name" value="Uncharacterised protein YcnI-like PF07987, DUF1775"/>
    <property type="match status" value="1"/>
</dbReference>
<feature type="signal peptide" evidence="2">
    <location>
        <begin position="1"/>
        <end position="25"/>
    </location>
</feature>
<protein>
    <submittedName>
        <fullName evidence="4">DUF1775 domain-containing protein</fullName>
    </submittedName>
</protein>
<feature type="chain" id="PRO_5031315247" evidence="2">
    <location>
        <begin position="26"/>
        <end position="179"/>
    </location>
</feature>
<sequence>MKTIKTIIAATLGASMLAAPTAALAHATLEVQEAAVGSTYKAIVRVGHGCEGEATHTLRVQVPEGYVNVKPQPKAGWKLETVRGAYEKAYTLYGHEHKKGVKEVIWSGNELPDDHYDEFVLRGTLASDLQAGTTFHIPVVQECANGAERWIQIPAEGQDPHELESPAPGVKLIEKKKGH</sequence>
<evidence type="ECO:0000256" key="1">
    <source>
        <dbReference type="SAM" id="MobiDB-lite"/>
    </source>
</evidence>